<dbReference type="EMBL" id="CP129013">
    <property type="protein sequence ID" value="WLR44246.1"/>
    <property type="molecule type" value="Genomic_DNA"/>
</dbReference>
<dbReference type="Gene3D" id="1.10.357.10">
    <property type="entry name" value="Tetracycline Repressor, domain 2"/>
    <property type="match status" value="1"/>
</dbReference>
<keyword evidence="6" id="KW-1185">Reference proteome</keyword>
<gene>
    <name evidence="5" type="ORF">LC087_03160</name>
</gene>
<accession>A0ABY9JXY3</accession>
<evidence type="ECO:0000259" key="4">
    <source>
        <dbReference type="PROSITE" id="PS50977"/>
    </source>
</evidence>
<dbReference type="SUPFAM" id="SSF46689">
    <property type="entry name" value="Homeodomain-like"/>
    <property type="match status" value="1"/>
</dbReference>
<dbReference type="InterPro" id="IPR001647">
    <property type="entry name" value="HTH_TetR"/>
</dbReference>
<evidence type="ECO:0000313" key="6">
    <source>
        <dbReference type="Proteomes" id="UP001197974"/>
    </source>
</evidence>
<protein>
    <submittedName>
        <fullName evidence="5">TetR/AcrR family transcriptional regulator</fullName>
    </submittedName>
</protein>
<sequence>MKKDQTKRLLLRAVHDLVKEKGCIKMTLNDIMERTKLSKGAIYHYVKSKDELLGLVLMEKLNETNDRFFAKVSEGKKQLQEPLDEITQNVSFIEEPSEVTNQIFIYLLSRQDNPQVKKILKQFYEFNINLSKNWIHSGQENGVIDPSIHAQKTAELFVLIAYGLRARSAITDSSFEFTANDYIKFMEKTLKRGEG</sequence>
<evidence type="ECO:0000256" key="3">
    <source>
        <dbReference type="PROSITE-ProRule" id="PRU00335"/>
    </source>
</evidence>
<evidence type="ECO:0000313" key="5">
    <source>
        <dbReference type="EMBL" id="WLR44246.1"/>
    </source>
</evidence>
<dbReference type="SUPFAM" id="SSF48498">
    <property type="entry name" value="Tetracyclin repressor-like, C-terminal domain"/>
    <property type="match status" value="1"/>
</dbReference>
<dbReference type="RefSeq" id="WP_226539070.1">
    <property type="nucleotide sequence ID" value="NZ_CP129013.1"/>
</dbReference>
<dbReference type="PANTHER" id="PTHR43479">
    <property type="entry name" value="ACREF/ENVCD OPERON REPRESSOR-RELATED"/>
    <property type="match status" value="1"/>
</dbReference>
<dbReference type="Gene3D" id="1.10.10.60">
    <property type="entry name" value="Homeodomain-like"/>
    <property type="match status" value="1"/>
</dbReference>
<dbReference type="InterPro" id="IPR009057">
    <property type="entry name" value="Homeodomain-like_sf"/>
</dbReference>
<dbReference type="InterPro" id="IPR050624">
    <property type="entry name" value="HTH-type_Tx_Regulator"/>
</dbReference>
<name>A0ABY9JXY3_9BACI</name>
<dbReference type="Proteomes" id="UP001197974">
    <property type="component" value="Chromosome"/>
</dbReference>
<organism evidence="5 6">
    <name type="scientific">Bacillus carboniphilus</name>
    <dbReference type="NCBI Taxonomy" id="86663"/>
    <lineage>
        <taxon>Bacteria</taxon>
        <taxon>Bacillati</taxon>
        <taxon>Bacillota</taxon>
        <taxon>Bacilli</taxon>
        <taxon>Bacillales</taxon>
        <taxon>Bacillaceae</taxon>
        <taxon>Bacillus</taxon>
    </lineage>
</organism>
<keyword evidence="2 3" id="KW-0238">DNA-binding</keyword>
<dbReference type="InterPro" id="IPR036271">
    <property type="entry name" value="Tet_transcr_reg_TetR-rel_C_sf"/>
</dbReference>
<dbReference type="Pfam" id="PF00440">
    <property type="entry name" value="TetR_N"/>
    <property type="match status" value="1"/>
</dbReference>
<feature type="domain" description="HTH tetR-type" evidence="4">
    <location>
        <begin position="4"/>
        <end position="64"/>
    </location>
</feature>
<keyword evidence="1" id="KW-0678">Repressor</keyword>
<dbReference type="PANTHER" id="PTHR43479:SF11">
    <property type="entry name" value="ACREF_ENVCD OPERON REPRESSOR-RELATED"/>
    <property type="match status" value="1"/>
</dbReference>
<proteinExistence type="predicted"/>
<dbReference type="PROSITE" id="PS50977">
    <property type="entry name" value="HTH_TETR_2"/>
    <property type="match status" value="1"/>
</dbReference>
<reference evidence="5 6" key="1">
    <citation type="submission" date="2023-06" db="EMBL/GenBank/DDBJ databases">
        <title>Five Gram-positive bacteria isolated from mangrove sediments in Shenzhen, Guangdong, China.</title>
        <authorList>
            <person name="Yu S."/>
            <person name="Zheng W."/>
            <person name="Huang Y."/>
        </authorList>
    </citation>
    <scope>NUCLEOTIDE SEQUENCE [LARGE SCALE GENOMIC DNA]</scope>
    <source>
        <strain evidence="5 6">SaN35-3</strain>
    </source>
</reference>
<evidence type="ECO:0000256" key="1">
    <source>
        <dbReference type="ARBA" id="ARBA00022491"/>
    </source>
</evidence>
<feature type="DNA-binding region" description="H-T-H motif" evidence="3">
    <location>
        <begin position="27"/>
        <end position="46"/>
    </location>
</feature>
<evidence type="ECO:0000256" key="2">
    <source>
        <dbReference type="ARBA" id="ARBA00023125"/>
    </source>
</evidence>
<dbReference type="PRINTS" id="PR00455">
    <property type="entry name" value="HTHTETR"/>
</dbReference>